<dbReference type="Proteomes" id="UP001049518">
    <property type="component" value="Chromosome"/>
</dbReference>
<evidence type="ECO:0000313" key="2">
    <source>
        <dbReference type="EMBL" id="QXJ21710.1"/>
    </source>
</evidence>
<accession>A0ABX8QSE8</accession>
<organism evidence="2 3">
    <name type="scientific">Actinomadura graeca</name>
    <dbReference type="NCBI Taxonomy" id="2750812"/>
    <lineage>
        <taxon>Bacteria</taxon>
        <taxon>Bacillati</taxon>
        <taxon>Actinomycetota</taxon>
        <taxon>Actinomycetes</taxon>
        <taxon>Streptosporangiales</taxon>
        <taxon>Thermomonosporaceae</taxon>
        <taxon>Actinomadura</taxon>
    </lineage>
</organism>
<dbReference type="RefSeq" id="WP_231334881.1">
    <property type="nucleotide sequence ID" value="NZ_CP059572.1"/>
</dbReference>
<sequence length="130" mass="13074">MSALRFTTKLLATAAAAATAVTLPAGAALADSDAPYARAAASVRANGTLEHGKNIVSSYKAGTGSYCVQVGSDIKLGNAVVLATPGSSRAILGVVAGPTGTCHSRTDTVTVYSWAYNAAMLDTSFHLSIP</sequence>
<protein>
    <recommendedName>
        <fullName evidence="4">Secreted protein</fullName>
    </recommendedName>
</protein>
<keyword evidence="1" id="KW-0732">Signal</keyword>
<keyword evidence="3" id="KW-1185">Reference proteome</keyword>
<gene>
    <name evidence="2" type="ORF">AGRA3207_002591</name>
</gene>
<dbReference type="EMBL" id="CP059572">
    <property type="protein sequence ID" value="QXJ21710.1"/>
    <property type="molecule type" value="Genomic_DNA"/>
</dbReference>
<feature type="chain" id="PRO_5045423836" description="Secreted protein" evidence="1">
    <location>
        <begin position="28"/>
        <end position="130"/>
    </location>
</feature>
<feature type="signal peptide" evidence="1">
    <location>
        <begin position="1"/>
        <end position="27"/>
    </location>
</feature>
<evidence type="ECO:0000256" key="1">
    <source>
        <dbReference type="SAM" id="SignalP"/>
    </source>
</evidence>
<name>A0ABX8QSE8_9ACTN</name>
<evidence type="ECO:0008006" key="4">
    <source>
        <dbReference type="Google" id="ProtNLM"/>
    </source>
</evidence>
<proteinExistence type="predicted"/>
<reference evidence="2" key="1">
    <citation type="submission" date="2020-07" db="EMBL/GenBank/DDBJ databases">
        <authorList>
            <person name="Tarantini F.S."/>
            <person name="Hong K.W."/>
            <person name="Chan K.G."/>
        </authorList>
    </citation>
    <scope>NUCLEOTIDE SEQUENCE</scope>
    <source>
        <strain evidence="2">32-07</strain>
    </source>
</reference>
<evidence type="ECO:0000313" key="3">
    <source>
        <dbReference type="Proteomes" id="UP001049518"/>
    </source>
</evidence>